<dbReference type="InterPro" id="IPR036784">
    <property type="entry name" value="AK/P_DHK_N_sf"/>
</dbReference>
<keyword evidence="7" id="KW-0809">Transit peptide</keyword>
<gene>
    <name evidence="12" type="ORF">NEMVEDRAFT_v1g232588</name>
</gene>
<dbReference type="PhylomeDB" id="A7S223"/>
<name>A7S223_NEMVE</name>
<sequence length="420" mass="48227">MRISRALLRDISKLIQRYSRYQQSCLSIEQYTTFGKNAKPVDSYRFGKHELPVRLAHIIREIDLLPKNLLRMPSVELVRSWYVQSFSELLEFEDDDGEEANRFTETLAHIKQRHNNVVETMAQGIMELRQKEGLSAFHPSIQYFLDRFYMNRIGIRILITQHLMLFGHEAARSSKSNFVGCFDPNCHVASIVEDAANNARFLCDQYYCSSPELVVSEHNAYESISHIKFAYLPAHLYHMLFELLKNAMRAVTENYSTSVDMPPIQVMITKGREDLTIKISDKGGGIPRSKIDEVFEYHYSTAPEPSTSGTVAPLAGYGYGLPLSRLYAKYFDGDLQLYSMEGYGTDAVIWLKALSTDASEVLPMYNRRTPKNYEEVRASANYASDWSSSRFYGRPGTHRFISTYNTRRTIGENCPRKKAL</sequence>
<evidence type="ECO:0000256" key="9">
    <source>
        <dbReference type="ARBA" id="ARBA00048201"/>
    </source>
</evidence>
<dbReference type="GO" id="GO:0004740">
    <property type="term" value="F:pyruvate dehydrogenase (acetyl-transferring) kinase activity"/>
    <property type="evidence" value="ECO:0000318"/>
    <property type="project" value="GO_Central"/>
</dbReference>
<dbReference type="PANTHER" id="PTHR11947:SF3">
    <property type="entry name" value="[PYRUVATE DEHYDROGENASE (ACETYL-TRANSFERRING)] KINASE, MITOCHONDRIAL"/>
    <property type="match status" value="1"/>
</dbReference>
<dbReference type="Gene3D" id="3.30.565.10">
    <property type="entry name" value="Histidine kinase-like ATPase, C-terminal domain"/>
    <property type="match status" value="1"/>
</dbReference>
<reference evidence="12 13" key="1">
    <citation type="journal article" date="2007" name="Science">
        <title>Sea anemone genome reveals ancestral eumetazoan gene repertoire and genomic organization.</title>
        <authorList>
            <person name="Putnam N.H."/>
            <person name="Srivastava M."/>
            <person name="Hellsten U."/>
            <person name="Dirks B."/>
            <person name="Chapman J."/>
            <person name="Salamov A."/>
            <person name="Terry A."/>
            <person name="Shapiro H."/>
            <person name="Lindquist E."/>
            <person name="Kapitonov V.V."/>
            <person name="Jurka J."/>
            <person name="Genikhovich G."/>
            <person name="Grigoriev I.V."/>
            <person name="Lucas S.M."/>
            <person name="Steele R.E."/>
            <person name="Finnerty J.R."/>
            <person name="Technau U."/>
            <person name="Martindale M.Q."/>
            <person name="Rokhsar D.S."/>
        </authorList>
    </citation>
    <scope>NUCLEOTIDE SEQUENCE [LARGE SCALE GENOMIC DNA]</scope>
    <source>
        <strain evidence="13">CH2 X CH6</strain>
    </source>
</reference>
<evidence type="ECO:0000313" key="13">
    <source>
        <dbReference type="Proteomes" id="UP000001593"/>
    </source>
</evidence>
<comment type="subcellular location">
    <subcellularLocation>
        <location evidence="1 10">Mitochondrion matrix</location>
    </subcellularLocation>
</comment>
<dbReference type="eggNOG" id="KOG0787">
    <property type="taxonomic scope" value="Eukaryota"/>
</dbReference>
<dbReference type="InterPro" id="IPR036890">
    <property type="entry name" value="HATPase_C_sf"/>
</dbReference>
<dbReference type="PROSITE" id="PS50109">
    <property type="entry name" value="HIS_KIN"/>
    <property type="match status" value="1"/>
</dbReference>
<dbReference type="EC" id="2.7.11.-" evidence="10"/>
<proteinExistence type="inferred from homology"/>
<dbReference type="OMA" id="DMSRNAP"/>
<dbReference type="FunFam" id="3.30.565.10:FF:000007">
    <property type="entry name" value="Mitochondrial pyruvate dehydrogenase kinase isoform 2"/>
    <property type="match status" value="1"/>
</dbReference>
<evidence type="ECO:0000256" key="5">
    <source>
        <dbReference type="ARBA" id="ARBA00022777"/>
    </source>
</evidence>
<keyword evidence="5 10" id="KW-0418">Kinase</keyword>
<evidence type="ECO:0000256" key="2">
    <source>
        <dbReference type="ARBA" id="ARBA00006155"/>
    </source>
</evidence>
<evidence type="ECO:0000256" key="3">
    <source>
        <dbReference type="ARBA" id="ARBA00022679"/>
    </source>
</evidence>
<dbReference type="Proteomes" id="UP000001593">
    <property type="component" value="Unassembled WGS sequence"/>
</dbReference>
<keyword evidence="4 10" id="KW-0547">Nucleotide-binding</keyword>
<keyword evidence="13" id="KW-1185">Reference proteome</keyword>
<keyword evidence="3 10" id="KW-0808">Transferase</keyword>
<dbReference type="GO" id="GO:0005524">
    <property type="term" value="F:ATP binding"/>
    <property type="evidence" value="ECO:0007669"/>
    <property type="project" value="UniProtKB-UniRule"/>
</dbReference>
<dbReference type="InterPro" id="IPR018955">
    <property type="entry name" value="BCDHK/PDK_N"/>
</dbReference>
<dbReference type="STRING" id="45351.A7S223"/>
<keyword evidence="6 10" id="KW-0067">ATP-binding</keyword>
<evidence type="ECO:0000313" key="12">
    <source>
        <dbReference type="EMBL" id="EDO42209.1"/>
    </source>
</evidence>
<dbReference type="PANTHER" id="PTHR11947">
    <property type="entry name" value="PYRUVATE DEHYDROGENASE KINASE"/>
    <property type="match status" value="1"/>
</dbReference>
<organism evidence="12 13">
    <name type="scientific">Nematostella vectensis</name>
    <name type="common">Starlet sea anemone</name>
    <dbReference type="NCBI Taxonomy" id="45351"/>
    <lineage>
        <taxon>Eukaryota</taxon>
        <taxon>Metazoa</taxon>
        <taxon>Cnidaria</taxon>
        <taxon>Anthozoa</taxon>
        <taxon>Hexacorallia</taxon>
        <taxon>Actiniaria</taxon>
        <taxon>Edwardsiidae</taxon>
        <taxon>Nematostella</taxon>
    </lineage>
</organism>
<evidence type="ECO:0000256" key="1">
    <source>
        <dbReference type="ARBA" id="ARBA00004305"/>
    </source>
</evidence>
<evidence type="ECO:0000259" key="11">
    <source>
        <dbReference type="PROSITE" id="PS50109"/>
    </source>
</evidence>
<evidence type="ECO:0000256" key="8">
    <source>
        <dbReference type="ARBA" id="ARBA00023128"/>
    </source>
</evidence>
<dbReference type="OrthoDB" id="241648at2759"/>
<evidence type="ECO:0000256" key="7">
    <source>
        <dbReference type="ARBA" id="ARBA00022946"/>
    </source>
</evidence>
<dbReference type="InterPro" id="IPR003594">
    <property type="entry name" value="HATPase_dom"/>
</dbReference>
<evidence type="ECO:0000256" key="10">
    <source>
        <dbReference type="RuleBase" id="RU366032"/>
    </source>
</evidence>
<dbReference type="Pfam" id="PF10436">
    <property type="entry name" value="BCDHK_Adom3"/>
    <property type="match status" value="1"/>
</dbReference>
<dbReference type="InParanoid" id="A7S223"/>
<dbReference type="AlphaFoldDB" id="A7S223"/>
<dbReference type="FunCoup" id="A7S223">
    <property type="interactions" value="432"/>
</dbReference>
<protein>
    <recommendedName>
        <fullName evidence="10">Protein-serine/threonine kinase</fullName>
        <ecNumber evidence="10">2.7.11.-</ecNumber>
    </recommendedName>
</protein>
<dbReference type="SUPFAM" id="SSF69012">
    <property type="entry name" value="alpha-ketoacid dehydrogenase kinase, N-terminal domain"/>
    <property type="match status" value="1"/>
</dbReference>
<dbReference type="InterPro" id="IPR005467">
    <property type="entry name" value="His_kinase_dom"/>
</dbReference>
<evidence type="ECO:0000256" key="6">
    <source>
        <dbReference type="ARBA" id="ARBA00022840"/>
    </source>
</evidence>
<dbReference type="KEGG" id="nve:5514023"/>
<dbReference type="EMBL" id="DS469567">
    <property type="protein sequence ID" value="EDO42209.1"/>
    <property type="molecule type" value="Genomic_DNA"/>
</dbReference>
<dbReference type="CDD" id="cd16929">
    <property type="entry name" value="HATPase_PDK-like"/>
    <property type="match status" value="1"/>
</dbReference>
<dbReference type="SUPFAM" id="SSF55874">
    <property type="entry name" value="ATPase domain of HSP90 chaperone/DNA topoisomerase II/histidine kinase"/>
    <property type="match status" value="1"/>
</dbReference>
<dbReference type="GO" id="GO:0010510">
    <property type="term" value="P:regulation of pyruvate decarboxylation to acetyl-CoA"/>
    <property type="evidence" value="ECO:0000318"/>
    <property type="project" value="GO_Central"/>
</dbReference>
<dbReference type="Pfam" id="PF02518">
    <property type="entry name" value="HATPase_c"/>
    <property type="match status" value="1"/>
</dbReference>
<dbReference type="GO" id="GO:0005759">
    <property type="term" value="C:mitochondrial matrix"/>
    <property type="evidence" value="ECO:0007669"/>
    <property type="project" value="UniProtKB-SubCell"/>
</dbReference>
<comment type="similarity">
    <text evidence="2 10">Belongs to the PDK/BCKDK protein kinase family.</text>
</comment>
<dbReference type="HOGENOM" id="CLU_023861_1_1_1"/>
<accession>A7S223</accession>
<comment type="catalytic activity">
    <reaction evidence="9">
        <text>L-seryl-[pyruvate dehydrogenase E1 alpha subunit] + ATP = O-phospho-L-seryl-[pyruvate dehydrogenase E1 alpha subunit] + ADP + H(+)</text>
        <dbReference type="Rhea" id="RHEA:23052"/>
        <dbReference type="Rhea" id="RHEA-COMP:13689"/>
        <dbReference type="Rhea" id="RHEA-COMP:13690"/>
        <dbReference type="ChEBI" id="CHEBI:15378"/>
        <dbReference type="ChEBI" id="CHEBI:29999"/>
        <dbReference type="ChEBI" id="CHEBI:30616"/>
        <dbReference type="ChEBI" id="CHEBI:83421"/>
        <dbReference type="ChEBI" id="CHEBI:456216"/>
        <dbReference type="EC" id="2.7.11.2"/>
    </reaction>
</comment>
<keyword evidence="8 10" id="KW-0496">Mitochondrion</keyword>
<dbReference type="Gene3D" id="1.20.140.20">
    <property type="entry name" value="Alpha-ketoacid/pyruvate dehydrogenase kinase, N-terminal domain"/>
    <property type="match status" value="1"/>
</dbReference>
<evidence type="ECO:0000256" key="4">
    <source>
        <dbReference type="ARBA" id="ARBA00022741"/>
    </source>
</evidence>
<dbReference type="GO" id="GO:0010906">
    <property type="term" value="P:regulation of glucose metabolic process"/>
    <property type="evidence" value="ECO:0000318"/>
    <property type="project" value="GO_Central"/>
</dbReference>
<feature type="domain" description="Histidine kinase" evidence="11">
    <location>
        <begin position="236"/>
        <end position="355"/>
    </location>
</feature>
<dbReference type="InterPro" id="IPR039028">
    <property type="entry name" value="BCKD/PDK"/>
</dbReference>
<dbReference type="GO" id="GO:0005739">
    <property type="term" value="C:mitochondrion"/>
    <property type="evidence" value="ECO:0000318"/>
    <property type="project" value="GO_Central"/>
</dbReference>
<dbReference type="SMART" id="SM00387">
    <property type="entry name" value="HATPase_c"/>
    <property type="match status" value="1"/>
</dbReference>